<reference evidence="2" key="1">
    <citation type="submission" date="2022-08" db="EMBL/GenBank/DDBJ databases">
        <authorList>
            <person name="Gutierrez-Valencia J."/>
        </authorList>
    </citation>
    <scope>NUCLEOTIDE SEQUENCE</scope>
</reference>
<dbReference type="Pfam" id="PF00646">
    <property type="entry name" value="F-box"/>
    <property type="match status" value="1"/>
</dbReference>
<dbReference type="Proteomes" id="UP001154282">
    <property type="component" value="Unassembled WGS sequence"/>
</dbReference>
<gene>
    <name evidence="2" type="ORF">LITE_LOCUS42230</name>
</gene>
<evidence type="ECO:0000313" key="2">
    <source>
        <dbReference type="EMBL" id="CAI0541775.1"/>
    </source>
</evidence>
<dbReference type="CDD" id="cd22157">
    <property type="entry name" value="F-box_AtFBW1-like"/>
    <property type="match status" value="1"/>
</dbReference>
<dbReference type="InterPro" id="IPR036047">
    <property type="entry name" value="F-box-like_dom_sf"/>
</dbReference>
<comment type="caution">
    <text evidence="2">The sequence shown here is derived from an EMBL/GenBank/DDBJ whole genome shotgun (WGS) entry which is preliminary data.</text>
</comment>
<dbReference type="AlphaFoldDB" id="A0AAV0Q9Z5"/>
<dbReference type="InterPro" id="IPR006527">
    <property type="entry name" value="F-box-assoc_dom_typ1"/>
</dbReference>
<dbReference type="PROSITE" id="PS50181">
    <property type="entry name" value="FBOX"/>
    <property type="match status" value="1"/>
</dbReference>
<sequence>MKSLPEDIVIDILTWLPVKSILRFRSVSKPWSNLPTTPHFIAAHLRLSSAGNPLLIVHHGRTLGRNLRVSVIDSTFRTLHRDFPLPATVFDSRLHSPSILGSCNGLLCIKFTANFMLWNPATKQFALLPNFNNLTSPLTRSHGPKAQFICERFGFGSTPEPDYKLVRFVSVFHGKQGSADESVWRSLEVKAAVFSWKTWSWRPLARDNSRIPLAYYSNPVAANGNLYWIGESRGRRDFVLEFDLARESFRTIDLPESFERFRIETRINRVRESDAFEAMVMSENGRGVKGMLWESLRRCGCFDGGGDYRGYWNGVRVVLQRRVNGDVLGFCDPADGEDGAVYCVDGIGDRVYGVCGFVESLVSVRGGDE</sequence>
<protein>
    <recommendedName>
        <fullName evidence="1">F-box domain-containing protein</fullName>
    </recommendedName>
</protein>
<dbReference type="NCBIfam" id="TIGR01640">
    <property type="entry name" value="F_box_assoc_1"/>
    <property type="match status" value="1"/>
</dbReference>
<keyword evidence="3" id="KW-1185">Reference proteome</keyword>
<name>A0AAV0Q9Z5_9ROSI</name>
<feature type="domain" description="F-box" evidence="1">
    <location>
        <begin position="1"/>
        <end position="34"/>
    </location>
</feature>
<dbReference type="SMART" id="SM00256">
    <property type="entry name" value="FBOX"/>
    <property type="match status" value="1"/>
</dbReference>
<dbReference type="PANTHER" id="PTHR31672">
    <property type="entry name" value="BNACNNG10540D PROTEIN"/>
    <property type="match status" value="1"/>
</dbReference>
<dbReference type="PANTHER" id="PTHR31672:SF13">
    <property type="entry name" value="F-BOX PROTEIN CPR30-LIKE"/>
    <property type="match status" value="1"/>
</dbReference>
<dbReference type="InterPro" id="IPR001810">
    <property type="entry name" value="F-box_dom"/>
</dbReference>
<dbReference type="Pfam" id="PF07734">
    <property type="entry name" value="FBA_1"/>
    <property type="match status" value="1"/>
</dbReference>
<dbReference type="InterPro" id="IPR050796">
    <property type="entry name" value="SCF_F-box_component"/>
</dbReference>
<evidence type="ECO:0000313" key="3">
    <source>
        <dbReference type="Proteomes" id="UP001154282"/>
    </source>
</evidence>
<dbReference type="Gene3D" id="1.20.1280.50">
    <property type="match status" value="1"/>
</dbReference>
<accession>A0AAV0Q9Z5</accession>
<organism evidence="2 3">
    <name type="scientific">Linum tenue</name>
    <dbReference type="NCBI Taxonomy" id="586396"/>
    <lineage>
        <taxon>Eukaryota</taxon>
        <taxon>Viridiplantae</taxon>
        <taxon>Streptophyta</taxon>
        <taxon>Embryophyta</taxon>
        <taxon>Tracheophyta</taxon>
        <taxon>Spermatophyta</taxon>
        <taxon>Magnoliopsida</taxon>
        <taxon>eudicotyledons</taxon>
        <taxon>Gunneridae</taxon>
        <taxon>Pentapetalae</taxon>
        <taxon>rosids</taxon>
        <taxon>fabids</taxon>
        <taxon>Malpighiales</taxon>
        <taxon>Linaceae</taxon>
        <taxon>Linum</taxon>
    </lineage>
</organism>
<evidence type="ECO:0000259" key="1">
    <source>
        <dbReference type="PROSITE" id="PS50181"/>
    </source>
</evidence>
<dbReference type="EMBL" id="CAMGYJ010000009">
    <property type="protein sequence ID" value="CAI0541775.1"/>
    <property type="molecule type" value="Genomic_DNA"/>
</dbReference>
<dbReference type="InterPro" id="IPR017451">
    <property type="entry name" value="F-box-assoc_interact_dom"/>
</dbReference>
<proteinExistence type="predicted"/>
<dbReference type="SUPFAM" id="SSF81383">
    <property type="entry name" value="F-box domain"/>
    <property type="match status" value="1"/>
</dbReference>